<dbReference type="Gene3D" id="3.60.21.10">
    <property type="match status" value="1"/>
</dbReference>
<name>A0ABM9MQJ6_9LACO</name>
<dbReference type="InterPro" id="IPR022302">
    <property type="entry name" value="Phosphoesterase_putative"/>
</dbReference>
<dbReference type="SUPFAM" id="SSF56300">
    <property type="entry name" value="Metallo-dependent phosphatases"/>
    <property type="match status" value="1"/>
</dbReference>
<reference evidence="2 3" key="1">
    <citation type="submission" date="2023-10" db="EMBL/GenBank/DDBJ databases">
        <authorList>
            <person name="Botero Cardona J."/>
        </authorList>
    </citation>
    <scope>NUCLEOTIDE SEQUENCE [LARGE SCALE GENOMIC DNA]</scope>
    <source>
        <strain evidence="2 3">R-54839</strain>
    </source>
</reference>
<organism evidence="2 3">
    <name type="scientific">Fructobacillus fructosus</name>
    <dbReference type="NCBI Taxonomy" id="1631"/>
    <lineage>
        <taxon>Bacteria</taxon>
        <taxon>Bacillati</taxon>
        <taxon>Bacillota</taxon>
        <taxon>Bacilli</taxon>
        <taxon>Lactobacillales</taxon>
        <taxon>Lactobacillaceae</taxon>
        <taxon>Fructobacillus</taxon>
    </lineage>
</organism>
<dbReference type="Pfam" id="PF00149">
    <property type="entry name" value="Metallophos"/>
    <property type="match status" value="1"/>
</dbReference>
<dbReference type="InterPro" id="IPR029052">
    <property type="entry name" value="Metallo-depent_PP-like"/>
</dbReference>
<dbReference type="PANTHER" id="PTHR37844:SF2">
    <property type="entry name" value="SER_THR PROTEIN PHOSPHATASE SUPERFAMILY (AFU_ORTHOLOGUE AFUA_1G14840)"/>
    <property type="match status" value="1"/>
</dbReference>
<dbReference type="Proteomes" id="UP001314261">
    <property type="component" value="Unassembled WGS sequence"/>
</dbReference>
<dbReference type="PANTHER" id="PTHR37844">
    <property type="entry name" value="SER/THR PROTEIN PHOSPHATASE SUPERFAMILY (AFU_ORTHOLOGUE AFUA_1G14840)"/>
    <property type="match status" value="1"/>
</dbReference>
<proteinExistence type="predicted"/>
<dbReference type="RefSeq" id="WP_338345959.1">
    <property type="nucleotide sequence ID" value="NZ_CAUZLR010000002.1"/>
</dbReference>
<accession>A0ABM9MQJ6</accession>
<evidence type="ECO:0000313" key="2">
    <source>
        <dbReference type="EMBL" id="CAK1232964.1"/>
    </source>
</evidence>
<gene>
    <name evidence="2" type="ORF">R54839_PPFHFPJH_00526</name>
</gene>
<protein>
    <submittedName>
        <fullName evidence="2">3</fullName>
    </submittedName>
</protein>
<dbReference type="NCBIfam" id="TIGR03729">
    <property type="entry name" value="acc_ester"/>
    <property type="match status" value="1"/>
</dbReference>
<dbReference type="EMBL" id="CAUZLR010000002">
    <property type="protein sequence ID" value="CAK1232964.1"/>
    <property type="molecule type" value="Genomic_DNA"/>
</dbReference>
<dbReference type="InterPro" id="IPR004843">
    <property type="entry name" value="Calcineurin-like_PHP"/>
</dbReference>
<sequence>MRLAVISDLHLDINRLDVTEVARKMADYLLKEQIAVYVLAGDSFNSLAKTREFVRQLNALLSGKVRVFYLAGNHEMGDGLSFEKYEEHLSDGYLHNQSIDLGDYRIIGNNGWYDYSFDHGQHDAATIGRFKKSFWYDRRIKQTMTDQKRAVLSQQQVKRAVDEARRAGQKPLIITHFSPDGQLVETIPFSKSKLAILKAYLGSEAFGKQLVADHVPVVVSGHIHWRMPKHRIAETTFYNASLGYETKRIHEWSQKDFMTEWEKRLLILDL</sequence>
<comment type="caution">
    <text evidence="2">The sequence shown here is derived from an EMBL/GenBank/DDBJ whole genome shotgun (WGS) entry which is preliminary data.</text>
</comment>
<evidence type="ECO:0000259" key="1">
    <source>
        <dbReference type="Pfam" id="PF00149"/>
    </source>
</evidence>
<evidence type="ECO:0000313" key="3">
    <source>
        <dbReference type="Proteomes" id="UP001314261"/>
    </source>
</evidence>
<feature type="domain" description="Calcineurin-like phosphoesterase" evidence="1">
    <location>
        <begin position="1"/>
        <end position="225"/>
    </location>
</feature>
<keyword evidence="3" id="KW-1185">Reference proteome</keyword>